<proteinExistence type="predicted"/>
<name>A0A485M0W3_9ZZZZ</name>
<gene>
    <name evidence="1" type="ORF">SCFA_220101</name>
</gene>
<reference evidence="1" key="1">
    <citation type="submission" date="2019-03" db="EMBL/GenBank/DDBJ databases">
        <authorList>
            <person name="Hao L."/>
        </authorList>
    </citation>
    <scope>NUCLEOTIDE SEQUENCE</scope>
</reference>
<sequence>MGRTLSYRLAALNTRPFLALVRPFLCRARKGCSLKRAYQRRFRDIAKYMNLDLPF</sequence>
<evidence type="ECO:0000313" key="1">
    <source>
        <dbReference type="EMBL" id="VFU13884.1"/>
    </source>
</evidence>
<accession>A0A485M0W3</accession>
<organism evidence="1">
    <name type="scientific">anaerobic digester metagenome</name>
    <dbReference type="NCBI Taxonomy" id="1263854"/>
    <lineage>
        <taxon>unclassified sequences</taxon>
        <taxon>metagenomes</taxon>
        <taxon>ecological metagenomes</taxon>
    </lineage>
</organism>
<dbReference type="AlphaFoldDB" id="A0A485M0W3"/>
<dbReference type="EMBL" id="CAADRM010000084">
    <property type="protein sequence ID" value="VFU13884.1"/>
    <property type="molecule type" value="Genomic_DNA"/>
</dbReference>
<protein>
    <submittedName>
        <fullName evidence="1">Uncharacterized protein</fullName>
    </submittedName>
</protein>